<dbReference type="AlphaFoldDB" id="A0A4V2GSK6"/>
<sequence length="60" mass="7071">MFLTDKMSACKFIGLQVSCWPCTRFFRTIESKFVVYDVIGRNMFLELLVVGFYRVFCSIL</sequence>
<accession>A0A4V2GSK6</accession>
<dbReference type="Proteomes" id="UP000843571">
    <property type="component" value="Unassembled WGS sequence"/>
</dbReference>
<proteinExistence type="predicted"/>
<comment type="caution">
    <text evidence="1">The sequence shown here is derived from an EMBL/GenBank/DDBJ whole genome shotgun (WGS) entry which is preliminary data.</text>
</comment>
<protein>
    <submittedName>
        <fullName evidence="1">Uncharacterized protein</fullName>
    </submittedName>
</protein>
<gene>
    <name evidence="1" type="ORF">HIE29_001970</name>
</gene>
<evidence type="ECO:0000313" key="1">
    <source>
        <dbReference type="EMBL" id="HAH7768544.1"/>
    </source>
</evidence>
<name>A0A4V2GSK6_ECOLX</name>
<dbReference type="EMBL" id="DABCJL010000003">
    <property type="protein sequence ID" value="HAH7768544.1"/>
    <property type="molecule type" value="Genomic_DNA"/>
</dbReference>
<organism evidence="1">
    <name type="scientific">Escherichia coli</name>
    <dbReference type="NCBI Taxonomy" id="562"/>
    <lineage>
        <taxon>Bacteria</taxon>
        <taxon>Pseudomonadati</taxon>
        <taxon>Pseudomonadota</taxon>
        <taxon>Gammaproteobacteria</taxon>
        <taxon>Enterobacterales</taxon>
        <taxon>Enterobacteriaceae</taxon>
        <taxon>Escherichia</taxon>
    </lineage>
</organism>
<reference evidence="1" key="2">
    <citation type="submission" date="2020-01" db="EMBL/GenBank/DDBJ databases">
        <authorList>
            <consortium name="NCBI Pathogen Detection Project"/>
        </authorList>
    </citation>
    <scope>NUCLEOTIDE SEQUENCE</scope>
    <source>
        <strain evidence="1">C0382</strain>
    </source>
</reference>
<reference evidence="1" key="1">
    <citation type="journal article" date="2018" name="Genome Biol.">
        <title>SKESA: strategic k-mer extension for scrupulous assemblies.</title>
        <authorList>
            <person name="Souvorov A."/>
            <person name="Agarwala R."/>
            <person name="Lipman D.J."/>
        </authorList>
    </citation>
    <scope>NUCLEOTIDE SEQUENCE [LARGE SCALE GENOMIC DNA]</scope>
    <source>
        <strain evidence="1">C0382</strain>
    </source>
</reference>